<dbReference type="EMBL" id="KK117163">
    <property type="protein sequence ID" value="KFM69724.1"/>
    <property type="molecule type" value="Genomic_DNA"/>
</dbReference>
<evidence type="ECO:0000313" key="2">
    <source>
        <dbReference type="Proteomes" id="UP000054359"/>
    </source>
</evidence>
<reference evidence="1 2" key="1">
    <citation type="submission" date="2013-11" db="EMBL/GenBank/DDBJ databases">
        <title>Genome sequencing of Stegodyphus mimosarum.</title>
        <authorList>
            <person name="Bechsgaard J."/>
        </authorList>
    </citation>
    <scope>NUCLEOTIDE SEQUENCE [LARGE SCALE GENOMIC DNA]</scope>
</reference>
<evidence type="ECO:0000313" key="1">
    <source>
        <dbReference type="EMBL" id="KFM69724.1"/>
    </source>
</evidence>
<gene>
    <name evidence="1" type="ORF">X975_22479</name>
</gene>
<name>A0A087TX85_STEMI</name>
<dbReference type="Proteomes" id="UP000054359">
    <property type="component" value="Unassembled WGS sequence"/>
</dbReference>
<organism evidence="1 2">
    <name type="scientific">Stegodyphus mimosarum</name>
    <name type="common">African social velvet spider</name>
    <dbReference type="NCBI Taxonomy" id="407821"/>
    <lineage>
        <taxon>Eukaryota</taxon>
        <taxon>Metazoa</taxon>
        <taxon>Ecdysozoa</taxon>
        <taxon>Arthropoda</taxon>
        <taxon>Chelicerata</taxon>
        <taxon>Arachnida</taxon>
        <taxon>Araneae</taxon>
        <taxon>Araneomorphae</taxon>
        <taxon>Entelegynae</taxon>
        <taxon>Eresoidea</taxon>
        <taxon>Eresidae</taxon>
        <taxon>Stegodyphus</taxon>
    </lineage>
</organism>
<sequence length="61" mass="7050">MYFAYSFNRICHKGQDRNPFELYTKRKPSMRHLKAFGTIACVGIPKAKRNSKLDTKATKGK</sequence>
<keyword evidence="2" id="KW-1185">Reference proteome</keyword>
<proteinExistence type="predicted"/>
<dbReference type="AlphaFoldDB" id="A0A087TX85"/>
<protein>
    <submittedName>
        <fullName evidence="1">Uncharacterized protein</fullName>
    </submittedName>
</protein>
<dbReference type="OrthoDB" id="8069526at2759"/>
<feature type="non-terminal residue" evidence="1">
    <location>
        <position position="61"/>
    </location>
</feature>
<accession>A0A087TX85</accession>